<keyword evidence="3" id="KW-0433">Leucine-rich repeat</keyword>
<feature type="domain" description="NEL" evidence="7">
    <location>
        <begin position="1387"/>
        <end position="1711"/>
    </location>
</feature>
<keyword evidence="6" id="KW-1035">Host cytoplasm</keyword>
<dbReference type="InterPro" id="IPR050216">
    <property type="entry name" value="LRR_domain-containing"/>
</dbReference>
<accession>A0A5E7FVI0</accession>
<keyword evidence="5" id="KW-0843">Virulence</keyword>
<dbReference type="SUPFAM" id="SSF52058">
    <property type="entry name" value="L domain-like"/>
    <property type="match status" value="1"/>
</dbReference>
<comment type="similarity">
    <text evidence="6">Belongs to the LRR-containing bacterial E3 ligase family.</text>
</comment>
<keyword evidence="6" id="KW-0833">Ubl conjugation pathway</keyword>
<dbReference type="Pfam" id="PF20178">
    <property type="entry name" value="ToxA_N"/>
    <property type="match status" value="1"/>
</dbReference>
<dbReference type="GO" id="GO:0005737">
    <property type="term" value="C:cytoplasm"/>
    <property type="evidence" value="ECO:0007669"/>
    <property type="project" value="TreeGrafter"/>
</dbReference>
<dbReference type="PANTHER" id="PTHR48051">
    <property type="match status" value="1"/>
</dbReference>
<gene>
    <name evidence="8" type="ORF">PS710_06250</name>
</gene>
<evidence type="ECO:0000256" key="1">
    <source>
        <dbReference type="ARBA" id="ARBA00000900"/>
    </source>
</evidence>
<organism evidence="8 9">
    <name type="scientific">Pseudomonas fluorescens</name>
    <dbReference type="NCBI Taxonomy" id="294"/>
    <lineage>
        <taxon>Bacteria</taxon>
        <taxon>Pseudomonadati</taxon>
        <taxon>Pseudomonadota</taxon>
        <taxon>Gammaproteobacteria</taxon>
        <taxon>Pseudomonadales</taxon>
        <taxon>Pseudomonadaceae</taxon>
        <taxon>Pseudomonas</taxon>
    </lineage>
</organism>
<comment type="catalytic activity">
    <reaction evidence="1">
        <text>S-ubiquitinyl-[E2 ubiquitin-conjugating enzyme]-L-cysteine + [acceptor protein]-L-lysine = [E2 ubiquitin-conjugating enzyme]-L-cysteine + N(6)-ubiquitinyl-[acceptor protein]-L-lysine.</text>
        <dbReference type="EC" id="2.3.2.27"/>
    </reaction>
</comment>
<dbReference type="InterPro" id="IPR046673">
    <property type="entry name" value="ToxA_N"/>
</dbReference>
<evidence type="ECO:0000256" key="5">
    <source>
        <dbReference type="ARBA" id="ARBA00023026"/>
    </source>
</evidence>
<evidence type="ECO:0000256" key="6">
    <source>
        <dbReference type="PROSITE-ProRule" id="PRU01398"/>
    </source>
</evidence>
<keyword evidence="6" id="KW-0808">Transferase</keyword>
<dbReference type="Proteomes" id="UP000381093">
    <property type="component" value="Unassembled WGS sequence"/>
</dbReference>
<dbReference type="InterPro" id="IPR003591">
    <property type="entry name" value="Leu-rich_rpt_typical-subtyp"/>
</dbReference>
<evidence type="ECO:0000259" key="7">
    <source>
        <dbReference type="PROSITE" id="PS52053"/>
    </source>
</evidence>
<keyword evidence="6" id="KW-0964">Secreted</keyword>
<keyword evidence="4" id="KW-0677">Repeat</keyword>
<dbReference type="Gene3D" id="3.80.10.10">
    <property type="entry name" value="Ribonuclease Inhibitor"/>
    <property type="match status" value="1"/>
</dbReference>
<dbReference type="GO" id="GO:0061630">
    <property type="term" value="F:ubiquitin protein ligase activity"/>
    <property type="evidence" value="ECO:0007669"/>
    <property type="project" value="UniProtKB-EC"/>
</dbReference>
<comment type="PTM">
    <text evidence="6">Ubiquitinated in the presence of host E1 ubiquitin-activating enzyme, E2 ubiquitin-conjugating enzyme and ubiquitin.</text>
</comment>
<dbReference type="Gene3D" id="1.20.58.360">
    <property type="entry name" value="Shigella T3SS effector IpaH defines"/>
    <property type="match status" value="1"/>
</dbReference>
<dbReference type="GO" id="GO:0005576">
    <property type="term" value="C:extracellular region"/>
    <property type="evidence" value="ECO:0007669"/>
    <property type="project" value="UniProtKB-UniRule"/>
</dbReference>
<sequence>MSESLMENTTVDEPGDHEKGRHFDFIKSTIPECLVQASSLRRKVLKDTKPTLPDWYEHSSPDQRSVLKTLIEADCHAQNKWDKTLAAVDSVTAYAKPLLTAALAKADIDLDVEKTWVRLYYPVDYKFFGIATGVNTGDVRSRTFSLLQAALHNFEAFEADERYFDKDSTFITEPDAQGRFEVVSSSLNISQFVMICRNLDIGGQYETHIKDFLFEGGTAHQQALSQAFIDSKKTAMKAAAYAALLNSDIELAHYEMLVELINEQNMVRDKSSRRSISYSPLRLMGYEIAECAVFFPTHANRYDGSYVVAWIPDDPEHPIKKYASFADFEAQLTHQLMYRPPGSRIDSARDALTDYQRFFSRFIGEKDRGRFFLRFTQKVLDAPSGTYWKDQVRGYLKYVSPASRLVAPIADRHWRRDPRENIDLHAELSLNFQWVGMAGIWTEMFRQKRRHMREDAQVLAISTAAEDDITRERRLSNYLNIGMSVVGIAAFFVPPVGAALLLVTADQLLFETIEGVRELSQGDREAGWAHITDVVENLATMAALAPVFHYTVSPFIEGLKSVTLPSGKTRLWKPDLKPYERNVELPADSRPNELGLLRQAGEDILPLEGKHYALKEQPHSGTYRIQHPTREDAYQPTLNHNGNGAWHHEVEAPLEWSKNTVLRRLGHSVDAFTESERENMLGVSGTHEDVLRRMHVEGEPTPALLADTVTRFQAYADAGEVGAQIRAGQLQDDLCGYAASLMVELPGWPRNKAIEAFESADLSGEAVKYGDVAAPAADVINVSRAELKTGQLPERVLPLLSEEQINGLVGQHVAPDRQAQTLRDRLADHADQARARIFQSLSQDREQAGNPRTQLLQRTFSSVPTRLASELLDDATPNELRQMKTTRRLPLRLAQKSRLAQQEVRLSRAYEGLFLEALATPDTESLALHTLEKLLDQPGDLRIEVRDGSITGTMRASIGPEDAVEHKVLVRTGDGQYEARDASGNHLHGRDDLYAALQHALPDAQRRLLGVPHASQGADLKALIQQRALPRDELRPVLKMQAQRQPFFKPLTLLPDGRRGYPLSGRAQSVWGRIIEERVRTLYPEFTLEEVDEFVAALDAQDDSPDRHLKRLEREYKQLDHRLQTWLRAPNEYSGVRDSPQYVREWGARIKIVKALKQAWQRTGPKDYDAYGNYRGQSIDLSDTSLQNQLRSLPVLEANFEHVTRLKLSRSQLSNEVEGFLGHFRQLRALNLAGNQLTRLPAAISDMPHMLELHLGNNQITLTGPAIESIKNLTRLKILGMENNPLALAPDVSRMPDLHILNLSNTGLATWPTGTFALPRPRHFDLRLVNNPITQLPVVAPGSIRAEIVARTLISREPPWLSPENLATLKTYIESVGLDPDRRSPNAVMSDSSFWIKALPPEQRATPSLRASKRELWGAVADEFGSEAFFAEIKKLAGSSDTFPAYKTELAGKVWRMLEAVAENPDLRERLFKEALVPSTCVDCGAQLFNAMGVEVLVHEAYGLVSKDLVEPELVSLAKGKSRLNELGRIARARVKELQTQGRKLPEYDEDGDLIVQRDEEGNAIRSIDEVEIHLAYATTLAERLDLPWQSRSMKFEEQDVTLLMIEAAYKRVLALEDGDLLRDSIIEQDFWSQYLQGANRKAFNSIRRRVDAALDLRNAQQEWTQTPDASLRARLREQITTLATMLGKQPADVLPGRVMTDDEYTAELDLLNTEKHNLLKKLTREAMDRAKLQRVEFPFTVQSDTAREGT</sequence>
<dbReference type="EMBL" id="CABVHW010000046">
    <property type="protein sequence ID" value="VVO43661.1"/>
    <property type="molecule type" value="Genomic_DNA"/>
</dbReference>
<evidence type="ECO:0000256" key="3">
    <source>
        <dbReference type="ARBA" id="ARBA00022614"/>
    </source>
</evidence>
<dbReference type="SMART" id="SM00369">
    <property type="entry name" value="LRR_TYP"/>
    <property type="match status" value="2"/>
</dbReference>
<dbReference type="InterPro" id="IPR029487">
    <property type="entry name" value="NEL_dom"/>
</dbReference>
<evidence type="ECO:0000313" key="8">
    <source>
        <dbReference type="EMBL" id="VVO43661.1"/>
    </source>
</evidence>
<name>A0A5E7FVI0_PSEFL</name>
<proteinExistence type="inferred from homology"/>
<evidence type="ECO:0000313" key="9">
    <source>
        <dbReference type="Proteomes" id="UP000381093"/>
    </source>
</evidence>
<dbReference type="GO" id="GO:0016567">
    <property type="term" value="P:protein ubiquitination"/>
    <property type="evidence" value="ECO:0007669"/>
    <property type="project" value="InterPro"/>
</dbReference>
<dbReference type="InterPro" id="IPR032675">
    <property type="entry name" value="LRR_dom_sf"/>
</dbReference>
<evidence type="ECO:0000256" key="4">
    <source>
        <dbReference type="ARBA" id="ARBA00022737"/>
    </source>
</evidence>
<evidence type="ECO:0000256" key="2">
    <source>
        <dbReference type="ARBA" id="ARBA00012483"/>
    </source>
</evidence>
<dbReference type="EC" id="2.3.2.27" evidence="2"/>
<dbReference type="RefSeq" id="WP_150767970.1">
    <property type="nucleotide sequence ID" value="NZ_CABVHW010000046.1"/>
</dbReference>
<keyword evidence="6" id="KW-0832">Ubl conjugation</keyword>
<dbReference type="PROSITE" id="PS52053">
    <property type="entry name" value="NEL"/>
    <property type="match status" value="1"/>
</dbReference>
<dbReference type="PANTHER" id="PTHR48051:SF54">
    <property type="entry name" value="LEUCINE-RICH REPEAT-CONTAINING PROTEIN"/>
    <property type="match status" value="1"/>
</dbReference>
<reference evidence="8 9" key="1">
    <citation type="submission" date="2019-09" db="EMBL/GenBank/DDBJ databases">
        <authorList>
            <person name="Chandra G."/>
            <person name="Truman W A."/>
        </authorList>
    </citation>
    <scope>NUCLEOTIDE SEQUENCE [LARGE SCALE GENOMIC DNA]</scope>
    <source>
        <strain evidence="8">PS710</strain>
    </source>
</reference>
<feature type="active site" description="Glycyl thioester intermediate" evidence="6">
    <location>
        <position position="1481"/>
    </location>
</feature>
<dbReference type="Pfam" id="PF14496">
    <property type="entry name" value="NEL"/>
    <property type="match status" value="1"/>
</dbReference>
<protein>
    <recommendedName>
        <fullName evidence="2">RING-type E3 ubiquitin transferase</fullName>
        <ecNumber evidence="2">2.3.2.27</ecNumber>
    </recommendedName>
</protein>